<accession>A0A1F7WJ64</accession>
<keyword evidence="1" id="KW-1133">Transmembrane helix</keyword>
<evidence type="ECO:0000256" key="1">
    <source>
        <dbReference type="SAM" id="Phobius"/>
    </source>
</evidence>
<comment type="caution">
    <text evidence="2">The sequence shown here is derived from an EMBL/GenBank/DDBJ whole genome shotgun (WGS) entry which is preliminary data.</text>
</comment>
<keyword evidence="1" id="KW-0472">Membrane</keyword>
<sequence>MDERLQVFFKGVSTAMTSNTLDIIILLTVMCVSVAVLLYVYYLYPKYTEYVYRRKLLYYFTKRYMLKSYELQSLDEVVRKHSIVPEHLIFTSRATFEAHEKDILRALKNLCPENVEAADALASLKERMND</sequence>
<feature type="transmembrane region" description="Helical" evidence="1">
    <location>
        <begin position="23"/>
        <end position="44"/>
    </location>
</feature>
<name>A0A1F7WJ64_9BACT</name>
<reference evidence="2 3" key="1">
    <citation type="journal article" date="2016" name="Nat. Commun.">
        <title>Thousands of microbial genomes shed light on interconnected biogeochemical processes in an aquifer system.</title>
        <authorList>
            <person name="Anantharaman K."/>
            <person name="Brown C.T."/>
            <person name="Hug L.A."/>
            <person name="Sharon I."/>
            <person name="Castelle C.J."/>
            <person name="Probst A.J."/>
            <person name="Thomas B.C."/>
            <person name="Singh A."/>
            <person name="Wilkins M.J."/>
            <person name="Karaoz U."/>
            <person name="Brodie E.L."/>
            <person name="Williams K.H."/>
            <person name="Hubbard S.S."/>
            <person name="Banfield J.F."/>
        </authorList>
    </citation>
    <scope>NUCLEOTIDE SEQUENCE [LARGE SCALE GENOMIC DNA]</scope>
</reference>
<keyword evidence="1" id="KW-0812">Transmembrane</keyword>
<dbReference type="EMBL" id="MGFH01000199">
    <property type="protein sequence ID" value="OGM02840.1"/>
    <property type="molecule type" value="Genomic_DNA"/>
</dbReference>
<dbReference type="STRING" id="1817813.A2008_10400"/>
<protein>
    <submittedName>
        <fullName evidence="2">Uncharacterized protein</fullName>
    </submittedName>
</protein>
<evidence type="ECO:0000313" key="3">
    <source>
        <dbReference type="Proteomes" id="UP000178735"/>
    </source>
</evidence>
<gene>
    <name evidence="2" type="ORF">A2008_10400</name>
</gene>
<proteinExistence type="predicted"/>
<dbReference type="AlphaFoldDB" id="A0A1F7WJ64"/>
<dbReference type="Proteomes" id="UP000178735">
    <property type="component" value="Unassembled WGS sequence"/>
</dbReference>
<organism evidence="2 3">
    <name type="scientific">Candidatus Wallbacteria bacterium GWC2_49_35</name>
    <dbReference type="NCBI Taxonomy" id="1817813"/>
    <lineage>
        <taxon>Bacteria</taxon>
        <taxon>Candidatus Walliibacteriota</taxon>
    </lineage>
</organism>
<evidence type="ECO:0000313" key="2">
    <source>
        <dbReference type="EMBL" id="OGM02840.1"/>
    </source>
</evidence>